<dbReference type="AlphaFoldDB" id="A0A387AX90"/>
<sequence>MVKEHYTVTHTMADGTKRDSIDGYVIPDDNPVYALFRKVNERRMEEMRKNGNQSATIDIPKGCIGEVIL</sequence>
<dbReference type="InterPro" id="IPR059211">
    <property type="entry name" value="BOW99_gp33-like"/>
</dbReference>
<accession>A0A387AX90</accession>
<evidence type="ECO:0000313" key="1">
    <source>
        <dbReference type="EMBL" id="AYF95702.1"/>
    </source>
</evidence>
<protein>
    <submittedName>
        <fullName evidence="1">Uncharacterized protein</fullName>
    </submittedName>
</protein>
<evidence type="ECO:0000313" key="2">
    <source>
        <dbReference type="Proteomes" id="UP000275328"/>
    </source>
</evidence>
<name>A0A387AX90_9STRE</name>
<reference evidence="1 2" key="1">
    <citation type="submission" date="2018-09" db="EMBL/GenBank/DDBJ databases">
        <title>Complete genome sequence of Streptococcus sp. KCOM 1679 (=ChDC B345).</title>
        <authorList>
            <person name="Kook J.-K."/>
            <person name="Park S.-N."/>
            <person name="Lim Y.K."/>
        </authorList>
    </citation>
    <scope>NUCLEOTIDE SEQUENCE [LARGE SCALE GENOMIC DNA]</scope>
    <source>
        <strain evidence="1 2">ChDC B345</strain>
    </source>
</reference>
<dbReference type="Proteomes" id="UP000275328">
    <property type="component" value="Chromosome"/>
</dbReference>
<gene>
    <name evidence="1" type="ORF">D7D53_04020</name>
</gene>
<dbReference type="EMBL" id="CP032621">
    <property type="protein sequence ID" value="AYF95702.1"/>
    <property type="molecule type" value="Genomic_DNA"/>
</dbReference>
<proteinExistence type="predicted"/>
<dbReference type="KEGG" id="sgw:D7D53_04020"/>
<dbReference type="NCBIfam" id="NF047423">
    <property type="entry name" value="BOW99_gp33_fam"/>
    <property type="match status" value="1"/>
</dbReference>
<keyword evidence="2" id="KW-1185">Reference proteome</keyword>
<organism evidence="1 2">
    <name type="scientific">Streptococcus gwangjuensis</name>
    <dbReference type="NCBI Taxonomy" id="1433513"/>
    <lineage>
        <taxon>Bacteria</taxon>
        <taxon>Bacillati</taxon>
        <taxon>Bacillota</taxon>
        <taxon>Bacilli</taxon>
        <taxon>Lactobacillales</taxon>
        <taxon>Streptococcaceae</taxon>
        <taxon>Streptococcus</taxon>
        <taxon>Streptococcus mitis group</taxon>
    </lineage>
</organism>